<comment type="caution">
    <text evidence="4">The sequence shown here is derived from an EMBL/GenBank/DDBJ whole genome shotgun (WGS) entry which is preliminary data.</text>
</comment>
<dbReference type="InterPro" id="IPR054722">
    <property type="entry name" value="PolX-like_BBD"/>
</dbReference>
<dbReference type="InterPro" id="IPR057670">
    <property type="entry name" value="SH3_retrovirus"/>
</dbReference>
<dbReference type="Pfam" id="PF25597">
    <property type="entry name" value="SH3_retrovirus"/>
    <property type="match status" value="1"/>
</dbReference>
<dbReference type="OrthoDB" id="1706811at2759"/>
<dbReference type="EMBL" id="QPKB01000004">
    <property type="protein sequence ID" value="RWR83570.1"/>
    <property type="molecule type" value="Genomic_DNA"/>
</dbReference>
<keyword evidence="5" id="KW-1185">Reference proteome</keyword>
<organism evidence="4 5">
    <name type="scientific">Cinnamomum micranthum f. kanehirae</name>
    <dbReference type="NCBI Taxonomy" id="337451"/>
    <lineage>
        <taxon>Eukaryota</taxon>
        <taxon>Viridiplantae</taxon>
        <taxon>Streptophyta</taxon>
        <taxon>Embryophyta</taxon>
        <taxon>Tracheophyta</taxon>
        <taxon>Spermatophyta</taxon>
        <taxon>Magnoliopsida</taxon>
        <taxon>Magnoliidae</taxon>
        <taxon>Laurales</taxon>
        <taxon>Lauraceae</taxon>
        <taxon>Cinnamomum</taxon>
    </lineage>
</organism>
<evidence type="ECO:0000259" key="2">
    <source>
        <dbReference type="Pfam" id="PF22936"/>
    </source>
</evidence>
<proteinExistence type="predicted"/>
<protein>
    <submittedName>
        <fullName evidence="4">Retrovirus-related Pol polyprotein from transposon TNT 1-94 isoform X1</fullName>
    </submittedName>
</protein>
<evidence type="ECO:0000259" key="3">
    <source>
        <dbReference type="Pfam" id="PF25597"/>
    </source>
</evidence>
<evidence type="ECO:0000313" key="4">
    <source>
        <dbReference type="EMBL" id="RWR83570.1"/>
    </source>
</evidence>
<name>A0A443NYE9_9MAGN</name>
<gene>
    <name evidence="4" type="ORF">CKAN_01232800</name>
</gene>
<dbReference type="AlphaFoldDB" id="A0A443NYE9"/>
<feature type="domain" description="Retroviral polymerase SH3-like" evidence="3">
    <location>
        <begin position="115"/>
        <end position="168"/>
    </location>
</feature>
<reference evidence="4 5" key="1">
    <citation type="journal article" date="2019" name="Nat. Plants">
        <title>Stout camphor tree genome fills gaps in understanding of flowering plant genome evolution.</title>
        <authorList>
            <person name="Chaw S.M."/>
            <person name="Liu Y.C."/>
            <person name="Wu Y.W."/>
            <person name="Wang H.Y."/>
            <person name="Lin C.I."/>
            <person name="Wu C.S."/>
            <person name="Ke H.M."/>
            <person name="Chang L.Y."/>
            <person name="Hsu C.Y."/>
            <person name="Yang H.T."/>
            <person name="Sudianto E."/>
            <person name="Hsu M.H."/>
            <person name="Wu K.P."/>
            <person name="Wang L.N."/>
            <person name="Leebens-Mack J.H."/>
            <person name="Tsai I.J."/>
        </authorList>
    </citation>
    <scope>NUCLEOTIDE SEQUENCE [LARGE SCALE GENOMIC DNA]</scope>
    <source>
        <strain evidence="5">cv. Chaw 1501</strain>
        <tissue evidence="4">Young leaves</tissue>
    </source>
</reference>
<evidence type="ECO:0000313" key="5">
    <source>
        <dbReference type="Proteomes" id="UP000283530"/>
    </source>
</evidence>
<dbReference type="Proteomes" id="UP000283530">
    <property type="component" value="Unassembled WGS sequence"/>
</dbReference>
<sequence length="351" mass="39289">MIVNACSALGLSGNTTKLDTTWYLDSGASNHMRNSSKHLSKLQPYDGNLRISTADGGSIPITAIGEISHPLPLNHVFLSPQLSTNLLFVGQLVDHNCYLSFFSFGLCGAGSSIGEERTKLSAQSSKCAFLGYANDHEGFLCYDPKVKRVRVSRNVVFFENQYFSQHHHDNDPSPLISLVPNFAETSISPVDKTKPILVYERRRRENTTVPKPPDNIISSISDPAPTPDISQSVQLRRFSRISRPSDRFGFTHTSLLTTLSSVQIPNHFSPAVQHECWRNAMQEELEALDGNHTWDIVQFPPSVKPIGCKWVYSIKLNPDGPWLVIKLAWWHSATVKNMALITMRHLLRLPK</sequence>
<feature type="domain" description="Retrovirus-related Pol polyprotein from transposon TNT 1-94-like beta-barrel" evidence="2">
    <location>
        <begin position="22"/>
        <end position="97"/>
    </location>
</feature>
<feature type="region of interest" description="Disordered" evidence="1">
    <location>
        <begin position="207"/>
        <end position="229"/>
    </location>
</feature>
<evidence type="ECO:0000256" key="1">
    <source>
        <dbReference type="SAM" id="MobiDB-lite"/>
    </source>
</evidence>
<dbReference type="STRING" id="337451.A0A443NYE9"/>
<accession>A0A443NYE9</accession>
<dbReference type="Pfam" id="PF22936">
    <property type="entry name" value="Pol_BBD"/>
    <property type="match status" value="1"/>
</dbReference>